<proteinExistence type="predicted"/>
<dbReference type="Gene3D" id="1.10.510.10">
    <property type="entry name" value="Transferase(Phosphotransferase) domain 1"/>
    <property type="match status" value="1"/>
</dbReference>
<name>F9X9F4_ZYMTI</name>
<dbReference type="EMBL" id="CM001199">
    <property type="protein sequence ID" value="EGP88498.1"/>
    <property type="molecule type" value="Genomic_DNA"/>
</dbReference>
<dbReference type="AlphaFoldDB" id="F9X9F4"/>
<reference evidence="2 3" key="1">
    <citation type="journal article" date="2011" name="PLoS Genet.">
        <title>Finished genome of the fungal wheat pathogen Mycosphaerella graminicola reveals dispensome structure, chromosome plasticity, and stealth pathogenesis.</title>
        <authorList>
            <person name="Goodwin S.B."/>
            <person name="Ben M'barek S."/>
            <person name="Dhillon B."/>
            <person name="Wittenberg A.H.J."/>
            <person name="Crane C.F."/>
            <person name="Hane J.K."/>
            <person name="Foster A.J."/>
            <person name="Van der Lee T.A.J."/>
            <person name="Grimwood J."/>
            <person name="Aerts A."/>
            <person name="Antoniw J."/>
            <person name="Bailey A."/>
            <person name="Bluhm B."/>
            <person name="Bowler J."/>
            <person name="Bristow J."/>
            <person name="van der Burgt A."/>
            <person name="Canto-Canche B."/>
            <person name="Churchill A.C.L."/>
            <person name="Conde-Ferraez L."/>
            <person name="Cools H.J."/>
            <person name="Coutinho P.M."/>
            <person name="Csukai M."/>
            <person name="Dehal P."/>
            <person name="De Wit P."/>
            <person name="Donzelli B."/>
            <person name="van de Geest H.C."/>
            <person name="van Ham R.C.H.J."/>
            <person name="Hammond-Kosack K.E."/>
            <person name="Henrissat B."/>
            <person name="Kilian A."/>
            <person name="Kobayashi A.K."/>
            <person name="Koopmann E."/>
            <person name="Kourmpetis Y."/>
            <person name="Kuzniar A."/>
            <person name="Lindquist E."/>
            <person name="Lombard V."/>
            <person name="Maliepaard C."/>
            <person name="Martins N."/>
            <person name="Mehrabi R."/>
            <person name="Nap J.P.H."/>
            <person name="Ponomarenko A."/>
            <person name="Rudd J.J."/>
            <person name="Salamov A."/>
            <person name="Schmutz J."/>
            <person name="Schouten H.J."/>
            <person name="Shapiro H."/>
            <person name="Stergiopoulos I."/>
            <person name="Torriani S.F.F."/>
            <person name="Tu H."/>
            <person name="de Vries R.P."/>
            <person name="Waalwijk C."/>
            <person name="Ware S.B."/>
            <person name="Wiebenga A."/>
            <person name="Zwiers L.-H."/>
            <person name="Oliver R.P."/>
            <person name="Grigoriev I.V."/>
            <person name="Kema G.H.J."/>
        </authorList>
    </citation>
    <scope>NUCLEOTIDE SEQUENCE [LARGE SCALE GENOMIC DNA]</scope>
    <source>
        <strain evidence="3">CBS 115943 / IPO323</strain>
    </source>
</reference>
<dbReference type="GO" id="GO:0005524">
    <property type="term" value="F:ATP binding"/>
    <property type="evidence" value="ECO:0007669"/>
    <property type="project" value="InterPro"/>
</dbReference>
<dbReference type="PANTHER" id="PTHR44305">
    <property type="entry name" value="SI:DKEY-192D15.2-RELATED"/>
    <property type="match status" value="1"/>
</dbReference>
<evidence type="ECO:0000313" key="3">
    <source>
        <dbReference type="Proteomes" id="UP000008062"/>
    </source>
</evidence>
<protein>
    <recommendedName>
        <fullName evidence="1">Protein kinase domain-containing protein</fullName>
    </recommendedName>
</protein>
<accession>F9X9F4</accession>
<feature type="domain" description="Protein kinase" evidence="1">
    <location>
        <begin position="226"/>
        <end position="536"/>
    </location>
</feature>
<dbReference type="InterPro" id="IPR053083">
    <property type="entry name" value="TF_kinase-domain_protein"/>
</dbReference>
<dbReference type="Pfam" id="PF00069">
    <property type="entry name" value="Pkinase"/>
    <property type="match status" value="1"/>
</dbReference>
<dbReference type="GO" id="GO:0004672">
    <property type="term" value="F:protein kinase activity"/>
    <property type="evidence" value="ECO:0007669"/>
    <property type="project" value="InterPro"/>
</dbReference>
<evidence type="ECO:0000313" key="2">
    <source>
        <dbReference type="EMBL" id="EGP88498.1"/>
    </source>
</evidence>
<keyword evidence="3" id="KW-1185">Reference proteome</keyword>
<sequence length="596" mass="67955">MAGLALDNQAGAFYTFTDFETYARGGHAGQGQCFPFTCWPSLTVAAVNGVDLNNEFYSLTVDYRNQIVTAIERWNAAQAHYEDNQRIWTTFKNSVASQLAEPAVDHQIVDRYQDLAKNCVNAAKLAAQTLIDMFDISERNTYRIGMHPASHAWTLNQVHILQRQKTWFEQEIAGMEARRDPVGRKIPASKFVQRWQKEEADKAALRDGFRYERLYADQLPEASLRWKLMDLFNGGLSQAGIWVQVDENDIVHDRIVKKNSYMDSATWLSSKYWHGNPSDIDARLPLEAHLQQKCWRAANEHFPAIRTWRQDHKNLFVSIYVEFCAQGDLLKLSDYYSTQRSYPEPFLWMVMLRMVESCIVMQQGSIDGPPAPGWRQIVHRDIKPSNVFMDSCQDSSWRHYPVPKMADFGLAFETDAQDPLNPKFYLGSGTAPFLAPEQVPFVNSVTGEPMDEHKMSDCTNVYAICALMFELVGHDEINRQPKFLPGEAPWTTSQRTMMTYTPTLLGIIMSGLVWDPRKRPSSTQLRTALINAIDWLPAAMAQYIKASRAGAPISADWFKLEILPDKYQIGMAAGIAPLLEDEEDDLDDSDDMEEEE</sequence>
<dbReference type="VEuPathDB" id="FungiDB:ZTRI_4.205"/>
<gene>
    <name evidence="2" type="ORF">MYCGRDRAFT_92384</name>
</gene>
<dbReference type="HOGENOM" id="CLU_457988_0_0_1"/>
<evidence type="ECO:0000259" key="1">
    <source>
        <dbReference type="PROSITE" id="PS50011"/>
    </source>
</evidence>
<dbReference type="InterPro" id="IPR000719">
    <property type="entry name" value="Prot_kinase_dom"/>
</dbReference>
<dbReference type="OrthoDB" id="310217at2759"/>
<organism evidence="2 3">
    <name type="scientific">Zymoseptoria tritici (strain CBS 115943 / IPO323)</name>
    <name type="common">Speckled leaf blotch fungus</name>
    <name type="synonym">Septoria tritici</name>
    <dbReference type="NCBI Taxonomy" id="336722"/>
    <lineage>
        <taxon>Eukaryota</taxon>
        <taxon>Fungi</taxon>
        <taxon>Dikarya</taxon>
        <taxon>Ascomycota</taxon>
        <taxon>Pezizomycotina</taxon>
        <taxon>Dothideomycetes</taxon>
        <taxon>Dothideomycetidae</taxon>
        <taxon>Mycosphaerellales</taxon>
        <taxon>Mycosphaerellaceae</taxon>
        <taxon>Zymoseptoria</taxon>
    </lineage>
</organism>
<dbReference type="SUPFAM" id="SSF56112">
    <property type="entry name" value="Protein kinase-like (PK-like)"/>
    <property type="match status" value="1"/>
</dbReference>
<dbReference type="PANTHER" id="PTHR44305:SF24">
    <property type="entry name" value="TYROSINE-PROTEIN KINASE C03B1.5-RELATED"/>
    <property type="match status" value="1"/>
</dbReference>
<dbReference type="eggNOG" id="KOG0591">
    <property type="taxonomic scope" value="Eukaryota"/>
</dbReference>
<dbReference type="SMART" id="SM00220">
    <property type="entry name" value="S_TKc"/>
    <property type="match status" value="1"/>
</dbReference>
<dbReference type="KEGG" id="ztr:MYCGRDRAFT_92384"/>
<dbReference type="RefSeq" id="XP_003853522.1">
    <property type="nucleotide sequence ID" value="XM_003853474.1"/>
</dbReference>
<dbReference type="PROSITE" id="PS50011">
    <property type="entry name" value="PROTEIN_KINASE_DOM"/>
    <property type="match status" value="1"/>
</dbReference>
<dbReference type="InParanoid" id="F9X9F4"/>
<dbReference type="InterPro" id="IPR011009">
    <property type="entry name" value="Kinase-like_dom_sf"/>
</dbReference>
<dbReference type="Proteomes" id="UP000008062">
    <property type="component" value="Chromosome 4"/>
</dbReference>
<dbReference type="InterPro" id="IPR008271">
    <property type="entry name" value="Ser/Thr_kinase_AS"/>
</dbReference>
<dbReference type="GeneID" id="13397212"/>
<dbReference type="PROSITE" id="PS00108">
    <property type="entry name" value="PROTEIN_KINASE_ST"/>
    <property type="match status" value="1"/>
</dbReference>